<dbReference type="PROSITE" id="PS00775">
    <property type="entry name" value="GLYCOSYL_HYDROL_F3"/>
    <property type="match status" value="1"/>
</dbReference>
<evidence type="ECO:0000313" key="10">
    <source>
        <dbReference type="Proteomes" id="UP000242447"/>
    </source>
</evidence>
<organism evidence="9 10">
    <name type="scientific">Ketogulonicigenium robustum</name>
    <dbReference type="NCBI Taxonomy" id="92947"/>
    <lineage>
        <taxon>Bacteria</taxon>
        <taxon>Pseudomonadati</taxon>
        <taxon>Pseudomonadota</taxon>
        <taxon>Alphaproteobacteria</taxon>
        <taxon>Rhodobacterales</taxon>
        <taxon>Roseobacteraceae</taxon>
        <taxon>Ketogulonicigenium</taxon>
    </lineage>
</organism>
<dbReference type="InterPro" id="IPR050288">
    <property type="entry name" value="Cellulose_deg_GH3"/>
</dbReference>
<dbReference type="Gene3D" id="2.60.120.260">
    <property type="entry name" value="Galactose-binding domain-like"/>
    <property type="match status" value="1"/>
</dbReference>
<dbReference type="InterPro" id="IPR001764">
    <property type="entry name" value="Glyco_hydro_3_N"/>
</dbReference>
<evidence type="ECO:0000313" key="9">
    <source>
        <dbReference type="EMBL" id="ARO14496.1"/>
    </source>
</evidence>
<dbReference type="InterPro" id="IPR017853">
    <property type="entry name" value="GH"/>
</dbReference>
<dbReference type="GO" id="GO:0009251">
    <property type="term" value="P:glucan catabolic process"/>
    <property type="evidence" value="ECO:0007669"/>
    <property type="project" value="TreeGrafter"/>
</dbReference>
<evidence type="ECO:0000256" key="6">
    <source>
        <dbReference type="ARBA" id="ARBA00032594"/>
    </source>
</evidence>
<keyword evidence="3 7" id="KW-0326">Glycosidase</keyword>
<accession>A0A1W6NZ12</accession>
<dbReference type="InterPro" id="IPR037524">
    <property type="entry name" value="PA14/GLEYA"/>
</dbReference>
<dbReference type="Pfam" id="PF07691">
    <property type="entry name" value="PA14"/>
    <property type="match status" value="1"/>
</dbReference>
<dbReference type="AlphaFoldDB" id="A0A1W6NZ12"/>
<dbReference type="PANTHER" id="PTHR42715:SF3">
    <property type="entry name" value="BETA-GLUCOSIDASE B-RELATED"/>
    <property type="match status" value="1"/>
</dbReference>
<dbReference type="Gene3D" id="3.40.50.1700">
    <property type="entry name" value="Glycoside hydrolase family 3 C-terminal domain"/>
    <property type="match status" value="1"/>
</dbReference>
<dbReference type="Pfam" id="PF14310">
    <property type="entry name" value="Fn3-like"/>
    <property type="match status" value="1"/>
</dbReference>
<dbReference type="SUPFAM" id="SSF51445">
    <property type="entry name" value="(Trans)glycosidases"/>
    <property type="match status" value="1"/>
</dbReference>
<dbReference type="PROSITE" id="PS51820">
    <property type="entry name" value="PA14"/>
    <property type="match status" value="1"/>
</dbReference>
<dbReference type="InterPro" id="IPR002772">
    <property type="entry name" value="Glyco_hydro_3_C"/>
</dbReference>
<dbReference type="Pfam" id="PF01915">
    <property type="entry name" value="Glyco_hydro_3_C"/>
    <property type="match status" value="1"/>
</dbReference>
<dbReference type="InterPro" id="IPR013783">
    <property type="entry name" value="Ig-like_fold"/>
</dbReference>
<protein>
    <recommendedName>
        <fullName evidence="6">Beta-D-glucoside glucohydrolase</fullName>
    </recommendedName>
    <alternativeName>
        <fullName evidence="4">Cellobiase</fullName>
    </alternativeName>
    <alternativeName>
        <fullName evidence="5">Gentiobiase</fullName>
    </alternativeName>
</protein>
<dbReference type="Pfam" id="PF00933">
    <property type="entry name" value="Glyco_hydro_3"/>
    <property type="match status" value="1"/>
</dbReference>
<evidence type="ECO:0000256" key="3">
    <source>
        <dbReference type="ARBA" id="ARBA00023295"/>
    </source>
</evidence>
<dbReference type="STRING" id="92947.BVG79_01150"/>
<dbReference type="OrthoDB" id="9781691at2"/>
<reference evidence="9 10" key="1">
    <citation type="submission" date="2017-02" db="EMBL/GenBank/DDBJ databases">
        <title>Ketogulonicigenium robustum SPU B003 Genome sequencing and assembly.</title>
        <authorList>
            <person name="Li Y."/>
            <person name="Liu L."/>
            <person name="Wang C."/>
            <person name="Zhang M."/>
            <person name="Zhang T."/>
            <person name="Zhang Y."/>
        </authorList>
    </citation>
    <scope>NUCLEOTIDE SEQUENCE [LARGE SCALE GENOMIC DNA]</scope>
    <source>
        <strain evidence="9 10">SPU_B003</strain>
    </source>
</reference>
<keyword evidence="10" id="KW-1185">Reference proteome</keyword>
<dbReference type="FunFam" id="2.60.40.10:FF:000495">
    <property type="entry name" value="Periplasmic beta-glucosidase"/>
    <property type="match status" value="1"/>
</dbReference>
<evidence type="ECO:0000256" key="5">
    <source>
        <dbReference type="ARBA" id="ARBA00032194"/>
    </source>
</evidence>
<feature type="domain" description="PA14" evidence="8">
    <location>
        <begin position="390"/>
        <end position="538"/>
    </location>
</feature>
<sequence>MTHDILTRAAALADELTLDQQIDLMTGADWWNLVSFQSPAIGALGVTDGPSGARGAGGVMGGTKTAAFPVGIAIGASWSPALAERLGAALADEALDKGAAVLLGPTINLHRGPLNGRNFECLSEDPILTATLATGIVKGLQSKGVGATLKHFIANESEIRRTTNSSDVDERTLRELYMIPFERAVKDADAWAVMSSYNRVNGTYVADSHWALTQVLREDWGFTGTTMSDWFGLRSTAAGATSGLDLEMPGPTRWRGDKLRAAVAEGTVDPAHIRAAAENILRLILRTGAIDNTAERVERAHERLETRALIRAAGAESAVLLQNNGALPLPENVKIALIGPNAKVARVMGGGSAQVNAHRRVSIWDGMADAIGEDQLTFAQGCSNHRFEPVLKGEFTRTWFDSEDLSGNPVFTDSDDKIACFLEYMPVGIDKLHHSIRISGTFTPDVSGDYRFGMHCTGRGRLLVNGTVVAEAWNSWTRGSTLFEEGCDPIVAALPLTAGTPVEVTFEFATKPTFDLHFHAYHVGVGPVLAEDALRAAADVAANADIAILCLGRSEEWDTEGWDLPDMTLPGGQDALVAAVAGRAKKTIVVLQTGGPVEMPWRDSVDAIVQAWYPGQEAGFAITDVLTGTAYPSGRLPQSFPVTLRDTPTAGANDPAIYPGVDGHVRYGEGLLIGYRYHEAHALAPAFPFGFGLGYTQFRIGTPLHDICPDGTGTVQVQVENTGARAGAEVVQLYIAPLDAPVSRPPSELKGFAKLHLAAGAVEAAKIALTPRDFAYFDTDRQLWHVAAGDYEVRIGTSAADILHRFTVTLDAQDITLRA</sequence>
<evidence type="ECO:0000259" key="8">
    <source>
        <dbReference type="PROSITE" id="PS51820"/>
    </source>
</evidence>
<keyword evidence="2 7" id="KW-0378">Hydrolase</keyword>
<evidence type="ECO:0000256" key="2">
    <source>
        <dbReference type="ARBA" id="ARBA00022801"/>
    </source>
</evidence>
<dbReference type="KEGG" id="kro:BVG79_01150"/>
<evidence type="ECO:0000256" key="4">
    <source>
        <dbReference type="ARBA" id="ARBA00031448"/>
    </source>
</evidence>
<dbReference type="SMART" id="SM00758">
    <property type="entry name" value="PA14"/>
    <property type="match status" value="1"/>
</dbReference>
<dbReference type="SMART" id="SM01217">
    <property type="entry name" value="Fn3_like"/>
    <property type="match status" value="1"/>
</dbReference>
<dbReference type="InterPro" id="IPR036881">
    <property type="entry name" value="Glyco_hydro_3_C_sf"/>
</dbReference>
<dbReference type="SUPFAM" id="SSF56988">
    <property type="entry name" value="Anthrax protective antigen"/>
    <property type="match status" value="1"/>
</dbReference>
<dbReference type="Gene3D" id="2.60.40.10">
    <property type="entry name" value="Immunoglobulins"/>
    <property type="match status" value="1"/>
</dbReference>
<dbReference type="EMBL" id="CP019937">
    <property type="protein sequence ID" value="ARO14496.1"/>
    <property type="molecule type" value="Genomic_DNA"/>
</dbReference>
<dbReference type="GO" id="GO:0008422">
    <property type="term" value="F:beta-glucosidase activity"/>
    <property type="evidence" value="ECO:0007669"/>
    <property type="project" value="TreeGrafter"/>
</dbReference>
<comment type="similarity">
    <text evidence="1 7">Belongs to the glycosyl hydrolase 3 family.</text>
</comment>
<name>A0A1W6NZ12_9RHOB</name>
<dbReference type="InterPro" id="IPR011658">
    <property type="entry name" value="PA14_dom"/>
</dbReference>
<proteinExistence type="inferred from homology"/>
<dbReference type="PANTHER" id="PTHR42715">
    <property type="entry name" value="BETA-GLUCOSIDASE"/>
    <property type="match status" value="1"/>
</dbReference>
<dbReference type="InterPro" id="IPR026891">
    <property type="entry name" value="Fn3-like"/>
</dbReference>
<dbReference type="Proteomes" id="UP000242447">
    <property type="component" value="Chromosome"/>
</dbReference>
<dbReference type="Gene3D" id="3.20.20.300">
    <property type="entry name" value="Glycoside hydrolase, family 3, N-terminal domain"/>
    <property type="match status" value="1"/>
</dbReference>
<dbReference type="InterPro" id="IPR036962">
    <property type="entry name" value="Glyco_hydro_3_N_sf"/>
</dbReference>
<gene>
    <name evidence="9" type="ORF">BVG79_01150</name>
</gene>
<dbReference type="PRINTS" id="PR00133">
    <property type="entry name" value="GLHYDRLASE3"/>
</dbReference>
<evidence type="ECO:0000256" key="7">
    <source>
        <dbReference type="RuleBase" id="RU361161"/>
    </source>
</evidence>
<dbReference type="InterPro" id="IPR019800">
    <property type="entry name" value="Glyco_hydro_3_AS"/>
</dbReference>
<dbReference type="SUPFAM" id="SSF52279">
    <property type="entry name" value="Beta-D-glucan exohydrolase, C-terminal domain"/>
    <property type="match status" value="1"/>
</dbReference>
<evidence type="ECO:0000256" key="1">
    <source>
        <dbReference type="ARBA" id="ARBA00005336"/>
    </source>
</evidence>
<dbReference type="RefSeq" id="WP_085786038.1">
    <property type="nucleotide sequence ID" value="NZ_CP019937.1"/>
</dbReference>